<dbReference type="EMBL" id="LKPO01000003">
    <property type="protein sequence ID" value="OLF98028.1"/>
    <property type="molecule type" value="Genomic_DNA"/>
</dbReference>
<keyword evidence="1" id="KW-0812">Transmembrane</keyword>
<comment type="caution">
    <text evidence="2">The sequence shown here is derived from an EMBL/GenBank/DDBJ whole genome shotgun (WGS) entry which is preliminary data.</text>
</comment>
<name>A0A7Z0X0W1_9BACI</name>
<keyword evidence="1" id="KW-1133">Transmembrane helix</keyword>
<dbReference type="Proteomes" id="UP000185604">
    <property type="component" value="Unassembled WGS sequence"/>
</dbReference>
<accession>A0A7Z0X0W1</accession>
<feature type="transmembrane region" description="Helical" evidence="1">
    <location>
        <begin position="6"/>
        <end position="29"/>
    </location>
</feature>
<evidence type="ECO:0000256" key="1">
    <source>
        <dbReference type="SAM" id="Phobius"/>
    </source>
</evidence>
<proteinExistence type="predicted"/>
<organism evidence="2 3">
    <name type="scientific">Bacillus paralicheniformis</name>
    <dbReference type="NCBI Taxonomy" id="1648923"/>
    <lineage>
        <taxon>Bacteria</taxon>
        <taxon>Bacillati</taxon>
        <taxon>Bacillota</taxon>
        <taxon>Bacilli</taxon>
        <taxon>Bacillales</taxon>
        <taxon>Bacillaceae</taxon>
        <taxon>Bacillus</taxon>
    </lineage>
</organism>
<evidence type="ECO:0000313" key="3">
    <source>
        <dbReference type="Proteomes" id="UP000185604"/>
    </source>
</evidence>
<keyword evidence="1" id="KW-0472">Membrane</keyword>
<sequence>MFQTSSFLLLTLAKLEFFFSIKWFFFYVYERRNSGKRINRRKLFS</sequence>
<evidence type="ECO:0000313" key="2">
    <source>
        <dbReference type="EMBL" id="OLF98028.1"/>
    </source>
</evidence>
<dbReference type="AlphaFoldDB" id="A0A7Z0X0W1"/>
<reference evidence="2 3" key="1">
    <citation type="journal article" date="2016" name="Front. Microbiol.">
        <title>High-Level Heat Resistance of Spores of Bacillus amyloliquefaciens and Bacillus licheniformis Results from the Presence of a spoVA Operon in a Tn1546 Transposon.</title>
        <authorList>
            <person name="Berendsen E.M."/>
            <person name="Koning R.A."/>
            <person name="Boekhorst J."/>
            <person name="de Jong A."/>
            <person name="Kuipers O.P."/>
            <person name="Wells-Bennik M.H."/>
        </authorList>
    </citation>
    <scope>NUCLEOTIDE SEQUENCE [LARGE SCALE GENOMIC DNA]</scope>
    <source>
        <strain evidence="2 3">B4121</strain>
    </source>
</reference>
<protein>
    <submittedName>
        <fullName evidence="2">Uncharacterized protein</fullName>
    </submittedName>
</protein>
<gene>
    <name evidence="2" type="ORF">B4121_0655</name>
</gene>